<dbReference type="GO" id="GO:0051301">
    <property type="term" value="P:cell division"/>
    <property type="evidence" value="ECO:0007669"/>
    <property type="project" value="UniProtKB-KW"/>
</dbReference>
<organism evidence="2 3">
    <name type="scientific">Facklamia miroungae</name>
    <dbReference type="NCBI Taxonomy" id="120956"/>
    <lineage>
        <taxon>Bacteria</taxon>
        <taxon>Bacillati</taxon>
        <taxon>Bacillota</taxon>
        <taxon>Bacilli</taxon>
        <taxon>Lactobacillales</taxon>
        <taxon>Aerococcaceae</taxon>
        <taxon>Facklamia</taxon>
    </lineage>
</organism>
<evidence type="ECO:0000256" key="1">
    <source>
        <dbReference type="SAM" id="Phobius"/>
    </source>
</evidence>
<gene>
    <name evidence="2" type="ORF">SAMN05421791_10730</name>
</gene>
<feature type="transmembrane region" description="Helical" evidence="1">
    <location>
        <begin position="66"/>
        <end position="85"/>
    </location>
</feature>
<keyword evidence="2" id="KW-0131">Cell cycle</keyword>
<evidence type="ECO:0000313" key="2">
    <source>
        <dbReference type="EMBL" id="SDG38565.1"/>
    </source>
</evidence>
<proteinExistence type="predicted"/>
<keyword evidence="1" id="KW-1133">Transmembrane helix</keyword>
<keyword evidence="2" id="KW-0132">Cell division</keyword>
<name>A0A1G7TTJ1_9LACT</name>
<protein>
    <submittedName>
        <fullName evidence="2">Cell division protein FtsL</fullName>
    </submittedName>
</protein>
<keyword evidence="1" id="KW-0812">Transmembrane</keyword>
<accession>A0A1G7TTJ1</accession>
<dbReference type="RefSeq" id="WP_090290119.1">
    <property type="nucleotide sequence ID" value="NZ_FNCK01000007.1"/>
</dbReference>
<dbReference type="AlphaFoldDB" id="A0A1G7TTJ1"/>
<sequence length="148" mass="17150">MVKNYQKKNYYQEPIEAQSLTINSLNIYEGSAVRKIEEWAPLPKNNQNDEPNQISTSKQVLSLNRILIVFSLFIIIGCSFANLYLRWQVNQANQEIQKIQSVEADLIKETEMLMIEKAENLKFENIKAVAEANGMKAERDRVKDIDQQ</sequence>
<reference evidence="2 3" key="1">
    <citation type="submission" date="2016-10" db="EMBL/GenBank/DDBJ databases">
        <authorList>
            <person name="de Groot N.N."/>
        </authorList>
    </citation>
    <scope>NUCLEOTIDE SEQUENCE [LARGE SCALE GENOMIC DNA]</scope>
    <source>
        <strain evidence="2 3">ATCC BAA-466</strain>
    </source>
</reference>
<dbReference type="STRING" id="120956.SAMN05421791_10730"/>
<dbReference type="EMBL" id="FNCK01000007">
    <property type="protein sequence ID" value="SDG38565.1"/>
    <property type="molecule type" value="Genomic_DNA"/>
</dbReference>
<dbReference type="Proteomes" id="UP000199708">
    <property type="component" value="Unassembled WGS sequence"/>
</dbReference>
<keyword evidence="1" id="KW-0472">Membrane</keyword>
<keyword evidence="3" id="KW-1185">Reference proteome</keyword>
<evidence type="ECO:0000313" key="3">
    <source>
        <dbReference type="Proteomes" id="UP000199708"/>
    </source>
</evidence>